<dbReference type="Gene3D" id="3.40.50.300">
    <property type="entry name" value="P-loop containing nucleotide triphosphate hydrolases"/>
    <property type="match status" value="1"/>
</dbReference>
<comment type="similarity">
    <text evidence="2">Belongs to the GSP E family.</text>
</comment>
<dbReference type="InterPro" id="IPR027417">
    <property type="entry name" value="P-loop_NTPase"/>
</dbReference>
<evidence type="ECO:0000313" key="7">
    <source>
        <dbReference type="EMBL" id="OGL86798.1"/>
    </source>
</evidence>
<dbReference type="InterPro" id="IPR013374">
    <property type="entry name" value="ATPase_typ4_pilus-assembl_PilB"/>
</dbReference>
<comment type="subcellular location">
    <subcellularLocation>
        <location evidence="1">Cytoplasm</location>
    </subcellularLocation>
</comment>
<evidence type="ECO:0000256" key="3">
    <source>
        <dbReference type="ARBA" id="ARBA00022490"/>
    </source>
</evidence>
<feature type="domain" description="Bacterial type II secretion system protein E" evidence="6">
    <location>
        <begin position="398"/>
        <end position="412"/>
    </location>
</feature>
<keyword evidence="4" id="KW-0547">Nucleotide-binding</keyword>
<dbReference type="InterPro" id="IPR037257">
    <property type="entry name" value="T2SS_E_N_sf"/>
</dbReference>
<accession>A0A1F7V9M0</accession>
<dbReference type="SUPFAM" id="SSF52540">
    <property type="entry name" value="P-loop containing nucleoside triphosphate hydrolases"/>
    <property type="match status" value="1"/>
</dbReference>
<evidence type="ECO:0000259" key="6">
    <source>
        <dbReference type="PROSITE" id="PS00662"/>
    </source>
</evidence>
<dbReference type="EMBL" id="MGEQ01000005">
    <property type="protein sequence ID" value="OGL86798.1"/>
    <property type="molecule type" value="Genomic_DNA"/>
</dbReference>
<gene>
    <name evidence="7" type="ORF">A3I41_04445</name>
</gene>
<evidence type="ECO:0000256" key="1">
    <source>
        <dbReference type="ARBA" id="ARBA00004496"/>
    </source>
</evidence>
<evidence type="ECO:0000313" key="8">
    <source>
        <dbReference type="Proteomes" id="UP000176593"/>
    </source>
</evidence>
<evidence type="ECO:0000256" key="4">
    <source>
        <dbReference type="ARBA" id="ARBA00022741"/>
    </source>
</evidence>
<dbReference type="GO" id="GO:0005737">
    <property type="term" value="C:cytoplasm"/>
    <property type="evidence" value="ECO:0007669"/>
    <property type="project" value="UniProtKB-SubCell"/>
</dbReference>
<dbReference type="AlphaFoldDB" id="A0A1F7V9M0"/>
<dbReference type="GO" id="GO:0016887">
    <property type="term" value="F:ATP hydrolysis activity"/>
    <property type="evidence" value="ECO:0007669"/>
    <property type="project" value="InterPro"/>
</dbReference>
<dbReference type="Proteomes" id="UP000176593">
    <property type="component" value="Unassembled WGS sequence"/>
</dbReference>
<protein>
    <submittedName>
        <fullName evidence="7">Type IV-A pilus assembly ATPase PilB</fullName>
    </submittedName>
</protein>
<dbReference type="Pfam" id="PF05157">
    <property type="entry name" value="MshEN"/>
    <property type="match status" value="1"/>
</dbReference>
<dbReference type="FunFam" id="3.30.450.90:FF:000001">
    <property type="entry name" value="Type II secretion system ATPase GspE"/>
    <property type="match status" value="1"/>
</dbReference>
<keyword evidence="3" id="KW-0963">Cytoplasm</keyword>
<keyword evidence="5" id="KW-0067">ATP-binding</keyword>
<name>A0A1F7V9M0_9BACT</name>
<reference evidence="7 8" key="1">
    <citation type="journal article" date="2016" name="Nat. Commun.">
        <title>Thousands of microbial genomes shed light on interconnected biogeochemical processes in an aquifer system.</title>
        <authorList>
            <person name="Anantharaman K."/>
            <person name="Brown C.T."/>
            <person name="Hug L.A."/>
            <person name="Sharon I."/>
            <person name="Castelle C.J."/>
            <person name="Probst A.J."/>
            <person name="Thomas B.C."/>
            <person name="Singh A."/>
            <person name="Wilkins M.J."/>
            <person name="Karaoz U."/>
            <person name="Brodie E.L."/>
            <person name="Williams K.H."/>
            <person name="Hubbard S.S."/>
            <person name="Banfield J.F."/>
        </authorList>
    </citation>
    <scope>NUCLEOTIDE SEQUENCE [LARGE SCALE GENOMIC DNA]</scope>
</reference>
<dbReference type="GO" id="GO:0009297">
    <property type="term" value="P:pilus assembly"/>
    <property type="evidence" value="ECO:0007669"/>
    <property type="project" value="InterPro"/>
</dbReference>
<dbReference type="PANTHER" id="PTHR30258:SF1">
    <property type="entry name" value="PROTEIN TRANSPORT PROTEIN HOFB HOMOLOG"/>
    <property type="match status" value="1"/>
</dbReference>
<dbReference type="FunFam" id="3.40.50.300:FF:000398">
    <property type="entry name" value="Type IV pilus assembly ATPase PilB"/>
    <property type="match status" value="1"/>
</dbReference>
<dbReference type="Gene3D" id="3.30.450.90">
    <property type="match status" value="1"/>
</dbReference>
<organism evidence="7 8">
    <name type="scientific">Candidatus Uhrbacteria bacterium RIFCSPLOWO2_02_FULL_48_18</name>
    <dbReference type="NCBI Taxonomy" id="1802408"/>
    <lineage>
        <taxon>Bacteria</taxon>
        <taxon>Candidatus Uhriibacteriota</taxon>
    </lineage>
</organism>
<dbReference type="PROSITE" id="PS00662">
    <property type="entry name" value="T2SP_E"/>
    <property type="match status" value="1"/>
</dbReference>
<comment type="caution">
    <text evidence="7">The sequence shown here is derived from an EMBL/GenBank/DDBJ whole genome shotgun (WGS) entry which is preliminary data.</text>
</comment>
<dbReference type="InterPro" id="IPR001482">
    <property type="entry name" value="T2SS/T4SS_dom"/>
</dbReference>
<dbReference type="GO" id="GO:0005886">
    <property type="term" value="C:plasma membrane"/>
    <property type="evidence" value="ECO:0007669"/>
    <property type="project" value="TreeGrafter"/>
</dbReference>
<sequence>MADKSTPHLPARVKTEGELLVRNKVTTPAQFEFALAESQKTGKRVIDILKEQGLLVGKDLLKYLSDLHNVPEIDVSAVEPTTEIIRLVPFELAERHQLIPLGKHGQTLMIAIADPGNLNAIEDLRFSTNLNIDIAVADAQAIQIARERLYRSIEQSDLGVEIDQELEELVDGAEASTEWSDEVDVKLLTQSTEDNSLMRLVNLILIDAIQRGVSDIHIEVFEKMLQVRYRIDGILHVMMKPPMKLRHAIVSRIKIMASLDISERRLPQDGRIHLKLPGGKTCDFRVSTVPFLYGEKVVLRLLDRATLKTDMTQLGFDEDELRKFKHAVHQPYGMVLVTGPTGSGKTTTLYSALTELNKTSDNISTAEDPVEFHLDGVNQLQVNDPIGLTFANVLRSFLRQDPDIIMVGEIRDFETAEIAIKAALTGHLVLSTLHTNDAPSTISRLANMGVEPFMIASSLNLIAAQRLVRRVCGECAKLVIIEKKPCMDAGLTEQEYHAGVFRKGDGCKVCGGTGYKGRIAIYELMPMSDTLRDALLQGSSPADLKRAAVTDGMQTLRRSALKKFALGQTTLEEVLRVTRAD</sequence>
<dbReference type="InterPro" id="IPR007831">
    <property type="entry name" value="T2SS_GspE_N"/>
</dbReference>
<dbReference type="Pfam" id="PF00437">
    <property type="entry name" value="T2SSE"/>
    <property type="match status" value="1"/>
</dbReference>
<dbReference type="NCBIfam" id="TIGR02538">
    <property type="entry name" value="type_IV_pilB"/>
    <property type="match status" value="1"/>
</dbReference>
<dbReference type="CDD" id="cd01129">
    <property type="entry name" value="PulE-GspE-like"/>
    <property type="match status" value="1"/>
</dbReference>
<evidence type="ECO:0000256" key="5">
    <source>
        <dbReference type="ARBA" id="ARBA00022840"/>
    </source>
</evidence>
<proteinExistence type="inferred from homology"/>
<dbReference type="PANTHER" id="PTHR30258">
    <property type="entry name" value="TYPE II SECRETION SYSTEM PROTEIN GSPE-RELATED"/>
    <property type="match status" value="1"/>
</dbReference>
<evidence type="ECO:0000256" key="2">
    <source>
        <dbReference type="ARBA" id="ARBA00006611"/>
    </source>
</evidence>
<dbReference type="GO" id="GO:0005524">
    <property type="term" value="F:ATP binding"/>
    <property type="evidence" value="ECO:0007669"/>
    <property type="project" value="UniProtKB-KW"/>
</dbReference>
<dbReference type="SUPFAM" id="SSF160246">
    <property type="entry name" value="EspE N-terminal domain-like"/>
    <property type="match status" value="1"/>
</dbReference>
<dbReference type="Gene3D" id="3.30.300.160">
    <property type="entry name" value="Type II secretion system, protein E, N-terminal domain"/>
    <property type="match status" value="1"/>
</dbReference>